<dbReference type="EMBL" id="JAYMGO010000162">
    <property type="protein sequence ID" value="KAL1246682.1"/>
    <property type="molecule type" value="Genomic_DNA"/>
</dbReference>
<organism evidence="2 3">
    <name type="scientific">Cirrhinus molitorella</name>
    <name type="common">mud carp</name>
    <dbReference type="NCBI Taxonomy" id="172907"/>
    <lineage>
        <taxon>Eukaryota</taxon>
        <taxon>Metazoa</taxon>
        <taxon>Chordata</taxon>
        <taxon>Craniata</taxon>
        <taxon>Vertebrata</taxon>
        <taxon>Euteleostomi</taxon>
        <taxon>Actinopterygii</taxon>
        <taxon>Neopterygii</taxon>
        <taxon>Teleostei</taxon>
        <taxon>Ostariophysi</taxon>
        <taxon>Cypriniformes</taxon>
        <taxon>Cyprinidae</taxon>
        <taxon>Labeoninae</taxon>
        <taxon>Labeonini</taxon>
        <taxon>Cirrhinus</taxon>
    </lineage>
</organism>
<proteinExistence type="predicted"/>
<evidence type="ECO:0000313" key="2">
    <source>
        <dbReference type="EMBL" id="KAL1246682.1"/>
    </source>
</evidence>
<evidence type="ECO:0000313" key="3">
    <source>
        <dbReference type="Proteomes" id="UP001558613"/>
    </source>
</evidence>
<evidence type="ECO:0000256" key="1">
    <source>
        <dbReference type="SAM" id="MobiDB-lite"/>
    </source>
</evidence>
<sequence length="527" mass="57484">MPLIRGEIRKKPTRGRGDLNGTLPPKAESYPRKRPARLPAGPPLPSSFGLGEDSASFCMRELAQMVERSLSMREVAGSYAAFSKRVPAQSQSLPEPDGSAPFKDRQRISRLRFAAAKANSSLFVLHLPQERHAGPPRFELGSLDSKSRVLPIYTRAPRRLSALTGRQIALRLRGIVRARGWIPVSLATGHARPKDKRSPEAQSAGVYGDTTRHSERRQRRATRAQKSWPGKSYRTKPDHGLVRDLNRDLSHPSENHTPRPTSQLALPGAAACPRALRFDVTGREHPEFRACGKEKRPQRISRLRFAGSKSKLSLLFCTCRKRHAGPPRFELGSLDSKSRVLTITPGHHDRLSAADREADSAALAGDLLERGVGSQSSLALATLDQKTKEAASSEAQSAGVYGTPPVTLRDEQRRATEHKRAGLTAHDPNQGKATRTKPDHGLVRDLNPGPLATQSENHTPSPNEPARSAWPPLPASSIAGEVSRPSAGEIAQRVERRLAARGSGIDARIPQACSPLQSLPDQTDCAF</sequence>
<dbReference type="Proteomes" id="UP001558613">
    <property type="component" value="Unassembled WGS sequence"/>
</dbReference>
<feature type="compositionally biased region" description="Basic and acidic residues" evidence="1">
    <location>
        <begin position="1"/>
        <end position="10"/>
    </location>
</feature>
<feature type="region of interest" description="Disordered" evidence="1">
    <location>
        <begin position="189"/>
        <end position="266"/>
    </location>
</feature>
<feature type="compositionally biased region" description="Polar residues" evidence="1">
    <location>
        <begin position="452"/>
        <end position="461"/>
    </location>
</feature>
<feature type="region of interest" description="Disordered" evidence="1">
    <location>
        <begin position="390"/>
        <end position="490"/>
    </location>
</feature>
<gene>
    <name evidence="2" type="ORF">QQF64_034387</name>
</gene>
<feature type="compositionally biased region" description="Basic and acidic residues" evidence="1">
    <location>
        <begin position="235"/>
        <end position="257"/>
    </location>
</feature>
<feature type="compositionally biased region" description="Basic and acidic residues" evidence="1">
    <location>
        <begin position="408"/>
        <end position="420"/>
    </location>
</feature>
<protein>
    <submittedName>
        <fullName evidence="2">Uncharacterized protein</fullName>
    </submittedName>
</protein>
<accession>A0ABR3L1K6</accession>
<reference evidence="2 3" key="1">
    <citation type="submission" date="2023-09" db="EMBL/GenBank/DDBJ databases">
        <authorList>
            <person name="Wang M."/>
        </authorList>
    </citation>
    <scope>NUCLEOTIDE SEQUENCE [LARGE SCALE GENOMIC DNA]</scope>
    <source>
        <strain evidence="2">GT-2023</strain>
        <tissue evidence="2">Liver</tissue>
    </source>
</reference>
<feature type="region of interest" description="Disordered" evidence="1">
    <location>
        <begin position="1"/>
        <end position="49"/>
    </location>
</feature>
<comment type="caution">
    <text evidence="2">The sequence shown here is derived from an EMBL/GenBank/DDBJ whole genome shotgun (WGS) entry which is preliminary data.</text>
</comment>
<name>A0ABR3L1K6_9TELE</name>
<keyword evidence="3" id="KW-1185">Reference proteome</keyword>
<feature type="compositionally biased region" description="Basic residues" evidence="1">
    <location>
        <begin position="214"/>
        <end position="223"/>
    </location>
</feature>